<dbReference type="EMBL" id="BAAAZC010000018">
    <property type="protein sequence ID" value="GAA3973217.1"/>
    <property type="molecule type" value="Genomic_DNA"/>
</dbReference>
<keyword evidence="1" id="KW-0472">Membrane</keyword>
<name>A0ABP7PYL7_9SPHI</name>
<feature type="transmembrane region" description="Helical" evidence="1">
    <location>
        <begin position="68"/>
        <end position="90"/>
    </location>
</feature>
<accession>A0ABP7PYL7</accession>
<keyword evidence="3" id="KW-1185">Reference proteome</keyword>
<keyword evidence="1" id="KW-1133">Transmembrane helix</keyword>
<reference evidence="3" key="1">
    <citation type="journal article" date="2019" name="Int. J. Syst. Evol. Microbiol.">
        <title>The Global Catalogue of Microorganisms (GCM) 10K type strain sequencing project: providing services to taxonomists for standard genome sequencing and annotation.</title>
        <authorList>
            <consortium name="The Broad Institute Genomics Platform"/>
            <consortium name="The Broad Institute Genome Sequencing Center for Infectious Disease"/>
            <person name="Wu L."/>
            <person name="Ma J."/>
        </authorList>
    </citation>
    <scope>NUCLEOTIDE SEQUENCE [LARGE SCALE GENOMIC DNA]</scope>
    <source>
        <strain evidence="3">JCM 16601</strain>
    </source>
</reference>
<keyword evidence="1" id="KW-0812">Transmembrane</keyword>
<feature type="transmembrane region" description="Helical" evidence="1">
    <location>
        <begin position="110"/>
        <end position="130"/>
    </location>
</feature>
<feature type="transmembrane region" description="Helical" evidence="1">
    <location>
        <begin position="136"/>
        <end position="157"/>
    </location>
</feature>
<evidence type="ECO:0000313" key="2">
    <source>
        <dbReference type="EMBL" id="GAA3973217.1"/>
    </source>
</evidence>
<gene>
    <name evidence="2" type="ORF">GCM10022210_24250</name>
</gene>
<dbReference type="RefSeq" id="WP_259094463.1">
    <property type="nucleotide sequence ID" value="NZ_BAAAZC010000018.1"/>
</dbReference>
<sequence>MKDQDIHAELSSIRDLMERSSKFISLSGLSGIMAGIYALLGAGLAYNIVYKEHDGVVGRVYYENAPQIIPQLFLIALFVLILSLATGIILSYRKAKKMGQSFWNTSSKRLLINLAIPLVTGGLFILILFLQGRYSTISSASLIFYGLALVSASHYTYKGVRGLGILEILLGLLAALIPGYGLIFWATGFGLLHIIYGTVMHFRYDK</sequence>
<evidence type="ECO:0000313" key="3">
    <source>
        <dbReference type="Proteomes" id="UP001500742"/>
    </source>
</evidence>
<evidence type="ECO:0008006" key="4">
    <source>
        <dbReference type="Google" id="ProtNLM"/>
    </source>
</evidence>
<protein>
    <recommendedName>
        <fullName evidence="4">Brp/Blh family beta-carotene 15,15'-monooxygenase</fullName>
    </recommendedName>
</protein>
<organism evidence="2 3">
    <name type="scientific">Mucilaginibacter dorajii</name>
    <dbReference type="NCBI Taxonomy" id="692994"/>
    <lineage>
        <taxon>Bacteria</taxon>
        <taxon>Pseudomonadati</taxon>
        <taxon>Bacteroidota</taxon>
        <taxon>Sphingobacteriia</taxon>
        <taxon>Sphingobacteriales</taxon>
        <taxon>Sphingobacteriaceae</taxon>
        <taxon>Mucilaginibacter</taxon>
    </lineage>
</organism>
<evidence type="ECO:0000256" key="1">
    <source>
        <dbReference type="SAM" id="Phobius"/>
    </source>
</evidence>
<feature type="transmembrane region" description="Helical" evidence="1">
    <location>
        <begin position="23"/>
        <end position="48"/>
    </location>
</feature>
<proteinExistence type="predicted"/>
<feature type="transmembrane region" description="Helical" evidence="1">
    <location>
        <begin position="169"/>
        <end position="196"/>
    </location>
</feature>
<comment type="caution">
    <text evidence="2">The sequence shown here is derived from an EMBL/GenBank/DDBJ whole genome shotgun (WGS) entry which is preliminary data.</text>
</comment>
<dbReference type="Proteomes" id="UP001500742">
    <property type="component" value="Unassembled WGS sequence"/>
</dbReference>